<dbReference type="Pfam" id="PF09955">
    <property type="entry name" value="DUF2189"/>
    <property type="match status" value="1"/>
</dbReference>
<keyword evidence="1" id="KW-1133">Transmembrane helix</keyword>
<dbReference type="EMBL" id="WTVQ01000013">
    <property type="protein sequence ID" value="NMG75008.1"/>
    <property type="molecule type" value="Genomic_DNA"/>
</dbReference>
<dbReference type="Proteomes" id="UP000648984">
    <property type="component" value="Unassembled WGS sequence"/>
</dbReference>
<feature type="transmembrane region" description="Helical" evidence="1">
    <location>
        <begin position="92"/>
        <end position="119"/>
    </location>
</feature>
<keyword evidence="3" id="KW-1185">Reference proteome</keyword>
<feature type="transmembrane region" description="Helical" evidence="1">
    <location>
        <begin position="49"/>
        <end position="71"/>
    </location>
</feature>
<keyword evidence="1" id="KW-0472">Membrane</keyword>
<reference evidence="2 3" key="1">
    <citation type="submission" date="2019-12" db="EMBL/GenBank/DDBJ databases">
        <title>Comparative genomics gives insights into the taxonomy of the Azoarcus-Aromatoleum group and reveals separate origins of nif in the plant-associated Azoarcus and non-plant-associated Aromatoleum sub-groups.</title>
        <authorList>
            <person name="Lafos M."/>
            <person name="Maluk M."/>
            <person name="Batista M."/>
            <person name="Junghare M."/>
            <person name="Carmona M."/>
            <person name="Faoro H."/>
            <person name="Cruz L.M."/>
            <person name="Battistoni F."/>
            <person name="De Souza E."/>
            <person name="Pedrosa F."/>
            <person name="Chen W.-M."/>
            <person name="Poole P.S."/>
            <person name="Dixon R.A."/>
            <person name="James E.K."/>
        </authorList>
    </citation>
    <scope>NUCLEOTIDE SEQUENCE [LARGE SCALE GENOMIC DNA]</scope>
    <source>
        <strain evidence="2 3">22Lin</strain>
    </source>
</reference>
<protein>
    <submittedName>
        <fullName evidence="2">DUF2189 domain-containing protein</fullName>
    </submittedName>
</protein>
<feature type="transmembrane region" description="Helical" evidence="1">
    <location>
        <begin position="187"/>
        <end position="220"/>
    </location>
</feature>
<feature type="transmembrane region" description="Helical" evidence="1">
    <location>
        <begin position="20"/>
        <end position="43"/>
    </location>
</feature>
<dbReference type="InterPro" id="IPR018692">
    <property type="entry name" value="DUF2189"/>
</dbReference>
<name>A0ABX1Q9E7_9RHOO</name>
<evidence type="ECO:0000313" key="2">
    <source>
        <dbReference type="EMBL" id="NMG75008.1"/>
    </source>
</evidence>
<keyword evidence="1" id="KW-0812">Transmembrane</keyword>
<comment type="caution">
    <text evidence="2">The sequence shown here is derived from an EMBL/GenBank/DDBJ whole genome shotgun (WGS) entry which is preliminary data.</text>
</comment>
<sequence>MITALSHGLRLFARTAQVCIVYAGTFALLGMVLIWLLSVAGLAPMGLPLVGGFLLVAPALLPGFFAISAVQRSGRKPAWRDVAKGILNTPRALWGLLLVCAFLFVIWMTDAGILYSFMLGRNYAGWEMLFPLSATLLRFHLGAAVAGSLFALIVFCITAYAVPLLIERRANLVTAVTASVRAVFRSIAANALWSLILATSVIFSIIVPLLLTIVLPIVAFATESLYRAVFPGSEDSQD</sequence>
<evidence type="ECO:0000313" key="3">
    <source>
        <dbReference type="Proteomes" id="UP000648984"/>
    </source>
</evidence>
<gene>
    <name evidence="2" type="ORF">GPA25_09585</name>
</gene>
<evidence type="ECO:0000256" key="1">
    <source>
        <dbReference type="SAM" id="Phobius"/>
    </source>
</evidence>
<proteinExistence type="predicted"/>
<organism evidence="2 3">
    <name type="scientific">Aromatoleum diolicum</name>
    <dbReference type="NCBI Taxonomy" id="75796"/>
    <lineage>
        <taxon>Bacteria</taxon>
        <taxon>Pseudomonadati</taxon>
        <taxon>Pseudomonadota</taxon>
        <taxon>Betaproteobacteria</taxon>
        <taxon>Rhodocyclales</taxon>
        <taxon>Rhodocyclaceae</taxon>
        <taxon>Aromatoleum</taxon>
    </lineage>
</organism>
<feature type="transmembrane region" description="Helical" evidence="1">
    <location>
        <begin position="139"/>
        <end position="166"/>
    </location>
</feature>
<accession>A0ABX1Q9E7</accession>